<reference evidence="1" key="1">
    <citation type="submission" date="2020-12" db="EMBL/GenBank/DDBJ databases">
        <title>Pontibaca salina gen. nov., sp. nov., isolated from marine sediment.</title>
        <authorList>
            <person name="Bo J."/>
            <person name="Wang S."/>
            <person name="Song X."/>
            <person name="Du Z."/>
        </authorList>
    </citation>
    <scope>NUCLEOTIDE SEQUENCE</scope>
    <source>
        <strain evidence="1">S1109L</strain>
    </source>
</reference>
<protein>
    <submittedName>
        <fullName evidence="1">Uncharacterized protein</fullName>
    </submittedName>
</protein>
<organism evidence="1 2">
    <name type="scientific">Pontibaca salina</name>
    <dbReference type="NCBI Taxonomy" id="2795731"/>
    <lineage>
        <taxon>Bacteria</taxon>
        <taxon>Pseudomonadati</taxon>
        <taxon>Pseudomonadota</taxon>
        <taxon>Alphaproteobacteria</taxon>
        <taxon>Rhodobacterales</taxon>
        <taxon>Roseobacteraceae</taxon>
        <taxon>Pontibaca</taxon>
    </lineage>
</organism>
<comment type="caution">
    <text evidence="1">The sequence shown here is derived from an EMBL/GenBank/DDBJ whole genome shotgun (WGS) entry which is preliminary data.</text>
</comment>
<dbReference type="EMBL" id="JAEIJD010000001">
    <property type="protein sequence ID" value="MBI6628342.1"/>
    <property type="molecule type" value="Genomic_DNA"/>
</dbReference>
<evidence type="ECO:0000313" key="2">
    <source>
        <dbReference type="Proteomes" id="UP000613255"/>
    </source>
</evidence>
<dbReference type="RefSeq" id="WP_198684371.1">
    <property type="nucleotide sequence ID" value="NZ_JAEIJD010000001.1"/>
</dbReference>
<sequence>MRPWARIRVPDDVEFRQLWGSGATVEKIGERYGVSGPAISKAARRYGYDPRMVTRGDGYVRRKRAQKKRPAAKVALAIVASEREVPAGERRLMVARERGTIPFPDFWTLDRDLQLLRCQGRYEAMNNLSLELGISYSRLLSRWHVLRTL</sequence>
<dbReference type="Gene3D" id="1.10.10.60">
    <property type="entry name" value="Homeodomain-like"/>
    <property type="match status" value="1"/>
</dbReference>
<evidence type="ECO:0000313" key="1">
    <source>
        <dbReference type="EMBL" id="MBI6628342.1"/>
    </source>
</evidence>
<name>A0A934HMZ6_9RHOB</name>
<dbReference type="Proteomes" id="UP000613255">
    <property type="component" value="Unassembled WGS sequence"/>
</dbReference>
<dbReference type="AlphaFoldDB" id="A0A934HMZ6"/>
<keyword evidence="2" id="KW-1185">Reference proteome</keyword>
<proteinExistence type="predicted"/>
<accession>A0A934HMZ6</accession>
<gene>
    <name evidence="1" type="ORF">JAO82_00470</name>
</gene>